<gene>
    <name evidence="2" type="ORF">MELLADRAFT_110429</name>
</gene>
<feature type="region of interest" description="Disordered" evidence="1">
    <location>
        <begin position="1"/>
        <end position="27"/>
    </location>
</feature>
<evidence type="ECO:0000256" key="1">
    <source>
        <dbReference type="SAM" id="MobiDB-lite"/>
    </source>
</evidence>
<name>F4RZS6_MELLP</name>
<feature type="region of interest" description="Disordered" evidence="1">
    <location>
        <begin position="279"/>
        <end position="305"/>
    </location>
</feature>
<feature type="compositionally biased region" description="Basic residues" evidence="1">
    <location>
        <begin position="473"/>
        <end position="483"/>
    </location>
</feature>
<dbReference type="AlphaFoldDB" id="F4RZS6"/>
<protein>
    <submittedName>
        <fullName evidence="2">Uncharacterized protein</fullName>
    </submittedName>
</protein>
<dbReference type="Proteomes" id="UP000001072">
    <property type="component" value="Unassembled WGS sequence"/>
</dbReference>
<feature type="region of interest" description="Disordered" evidence="1">
    <location>
        <begin position="45"/>
        <end position="96"/>
    </location>
</feature>
<dbReference type="InParanoid" id="F4RZS6"/>
<keyword evidence="3" id="KW-1185">Reference proteome</keyword>
<evidence type="ECO:0000313" key="2">
    <source>
        <dbReference type="EMBL" id="EGG02054.1"/>
    </source>
</evidence>
<accession>F4RZS6</accession>
<proteinExistence type="predicted"/>
<organism evidence="3">
    <name type="scientific">Melampsora larici-populina (strain 98AG31 / pathotype 3-4-7)</name>
    <name type="common">Poplar leaf rust fungus</name>
    <dbReference type="NCBI Taxonomy" id="747676"/>
    <lineage>
        <taxon>Eukaryota</taxon>
        <taxon>Fungi</taxon>
        <taxon>Dikarya</taxon>
        <taxon>Basidiomycota</taxon>
        <taxon>Pucciniomycotina</taxon>
        <taxon>Pucciniomycetes</taxon>
        <taxon>Pucciniales</taxon>
        <taxon>Melampsoraceae</taxon>
        <taxon>Melampsora</taxon>
    </lineage>
</organism>
<feature type="compositionally biased region" description="Polar residues" evidence="1">
    <location>
        <begin position="59"/>
        <end position="75"/>
    </location>
</feature>
<reference evidence="3" key="1">
    <citation type="journal article" date="2011" name="Proc. Natl. Acad. Sci. U.S.A.">
        <title>Obligate biotrophy features unraveled by the genomic analysis of rust fungi.</title>
        <authorList>
            <person name="Duplessis S."/>
            <person name="Cuomo C.A."/>
            <person name="Lin Y.-C."/>
            <person name="Aerts A."/>
            <person name="Tisserant E."/>
            <person name="Veneault-Fourrey C."/>
            <person name="Joly D.L."/>
            <person name="Hacquard S."/>
            <person name="Amselem J."/>
            <person name="Cantarel B.L."/>
            <person name="Chiu R."/>
            <person name="Coutinho P.M."/>
            <person name="Feau N."/>
            <person name="Field M."/>
            <person name="Frey P."/>
            <person name="Gelhaye E."/>
            <person name="Goldberg J."/>
            <person name="Grabherr M.G."/>
            <person name="Kodira C.D."/>
            <person name="Kohler A."/>
            <person name="Kuees U."/>
            <person name="Lindquist E.A."/>
            <person name="Lucas S.M."/>
            <person name="Mago R."/>
            <person name="Mauceli E."/>
            <person name="Morin E."/>
            <person name="Murat C."/>
            <person name="Pangilinan J.L."/>
            <person name="Park R."/>
            <person name="Pearson M."/>
            <person name="Quesneville H."/>
            <person name="Rouhier N."/>
            <person name="Sakthikumar S."/>
            <person name="Salamov A.A."/>
            <person name="Schmutz J."/>
            <person name="Selles B."/>
            <person name="Shapiro H."/>
            <person name="Tanguay P."/>
            <person name="Tuskan G.A."/>
            <person name="Henrissat B."/>
            <person name="Van de Peer Y."/>
            <person name="Rouze P."/>
            <person name="Ellis J.G."/>
            <person name="Dodds P.N."/>
            <person name="Schein J.E."/>
            <person name="Zhong S."/>
            <person name="Hamelin R.C."/>
            <person name="Grigoriev I.V."/>
            <person name="Szabo L.J."/>
            <person name="Martin F."/>
        </authorList>
    </citation>
    <scope>NUCLEOTIDE SEQUENCE [LARGE SCALE GENOMIC DNA]</scope>
    <source>
        <strain evidence="3">98AG31 / pathotype 3-4-7</strain>
    </source>
</reference>
<feature type="region of interest" description="Disordered" evidence="1">
    <location>
        <begin position="464"/>
        <end position="490"/>
    </location>
</feature>
<feature type="region of interest" description="Disordered" evidence="1">
    <location>
        <begin position="364"/>
        <end position="389"/>
    </location>
</feature>
<feature type="compositionally biased region" description="Polar residues" evidence="1">
    <location>
        <begin position="413"/>
        <end position="434"/>
    </location>
</feature>
<dbReference type="GeneID" id="18924078"/>
<feature type="compositionally biased region" description="Basic residues" evidence="1">
    <location>
        <begin position="76"/>
        <end position="89"/>
    </location>
</feature>
<dbReference type="VEuPathDB" id="FungiDB:MELLADRAFT_110429"/>
<evidence type="ECO:0000313" key="3">
    <source>
        <dbReference type="Proteomes" id="UP000001072"/>
    </source>
</evidence>
<dbReference type="HOGENOM" id="CLU_540879_0_0_1"/>
<dbReference type="OrthoDB" id="10515152at2759"/>
<dbReference type="RefSeq" id="XP_007414591.1">
    <property type="nucleotide sequence ID" value="XM_007414529.1"/>
</dbReference>
<dbReference type="KEGG" id="mlr:MELLADRAFT_110429"/>
<feature type="region of interest" description="Disordered" evidence="1">
    <location>
        <begin position="413"/>
        <end position="447"/>
    </location>
</feature>
<sequence>MPSKKSIPDMFSTSLSTDHRRTASLSSYRTRLPSSKLFQLFGSFSHSSHKSTHRRSTSDTGPISFNNFKSSTSPSRHPRYQHVLQKPRRSRSETRSFKDLIPSASSWLEDFTAKLVGPSSYSKRQELYESITLKGCEEETWTEVVKQKEVETNFKQINKNKKKIDLVKEENLVTESRDGSEVRPFLIERELDPIVEVEDPRPIRRSFIDHGRTASYDHHQGNAGIKTVGRLSVSELGVPELSTGYQPSSSYKPVQCIPHKGTPSKPYNQATGYLFTETRARSRSSYPSPMISKAHSRYSYQDPRPIYGQEDLYNDDELAKEKETPNEDQALIRLVRTESQEIQSDTLSRLPRIDPSRSISSSYITHRSFPKDQANEDLPISLSSSSSSNQTSIIHHLYQDEEPVESTMNLSTSSFGKQINSSKRSSLKTQTHQTRNQHRVVNDENWNDDLVDSSSALRGKKQLYKRTSSSLHPHPHPNTKTKTHPNPNTQAKEVMSGLINLINI</sequence>
<dbReference type="EMBL" id="GL883133">
    <property type="protein sequence ID" value="EGG02054.1"/>
    <property type="molecule type" value="Genomic_DNA"/>
</dbReference>